<evidence type="ECO:0000313" key="2">
    <source>
        <dbReference type="EMBL" id="TCK62632.1"/>
    </source>
</evidence>
<proteinExistence type="predicted"/>
<keyword evidence="1" id="KW-0732">Signal</keyword>
<gene>
    <name evidence="2" type="ORF">C8D98_1162</name>
</gene>
<accession>A0A4R1KDI5</accession>
<dbReference type="Proteomes" id="UP000294614">
    <property type="component" value="Unassembled WGS sequence"/>
</dbReference>
<feature type="chain" id="PRO_5020732364" description="Outer membrane protein with beta-barrel domain" evidence="1">
    <location>
        <begin position="19"/>
        <end position="239"/>
    </location>
</feature>
<organism evidence="2 3">
    <name type="scientific">Seleniivibrio woodruffii</name>
    <dbReference type="NCBI Taxonomy" id="1078050"/>
    <lineage>
        <taxon>Bacteria</taxon>
        <taxon>Pseudomonadati</taxon>
        <taxon>Deferribacterota</taxon>
        <taxon>Deferribacteres</taxon>
        <taxon>Deferribacterales</taxon>
        <taxon>Geovibrionaceae</taxon>
        <taxon>Seleniivibrio</taxon>
    </lineage>
</organism>
<comment type="caution">
    <text evidence="2">The sequence shown here is derived from an EMBL/GenBank/DDBJ whole genome shotgun (WGS) entry which is preliminary data.</text>
</comment>
<keyword evidence="3" id="KW-1185">Reference proteome</keyword>
<reference evidence="2 3" key="1">
    <citation type="submission" date="2019-03" db="EMBL/GenBank/DDBJ databases">
        <title>Genomic Encyclopedia of Type Strains, Phase IV (KMG-IV): sequencing the most valuable type-strain genomes for metagenomic binning, comparative biology and taxonomic classification.</title>
        <authorList>
            <person name="Goeker M."/>
        </authorList>
    </citation>
    <scope>NUCLEOTIDE SEQUENCE [LARGE SCALE GENOMIC DNA]</scope>
    <source>
        <strain evidence="2 3">DSM 24984</strain>
    </source>
</reference>
<dbReference type="OrthoDB" id="5394858at2"/>
<evidence type="ECO:0008006" key="4">
    <source>
        <dbReference type="Google" id="ProtNLM"/>
    </source>
</evidence>
<protein>
    <recommendedName>
        <fullName evidence="4">Outer membrane protein with beta-barrel domain</fullName>
    </recommendedName>
</protein>
<feature type="signal peptide" evidence="1">
    <location>
        <begin position="1"/>
        <end position="18"/>
    </location>
</feature>
<dbReference type="EMBL" id="SMGG01000003">
    <property type="protein sequence ID" value="TCK62632.1"/>
    <property type="molecule type" value="Genomic_DNA"/>
</dbReference>
<evidence type="ECO:0000256" key="1">
    <source>
        <dbReference type="SAM" id="SignalP"/>
    </source>
</evidence>
<sequence>MKKVLVLVSMLFCATAFAGDFQLMPTLTQSQFSSLIKDIGLAVTPTPNGPAEPLGVLGFDVAVETQLTTIDNKSDKWENSWDNADPNNTIWANRVHVQKGLPFGFDIGASITKGANMDFTAYTIEGKYAILEGSVLTPAISAKLAYTKVTGLEDVNLQTGLAGLYISKGFLILTPYAGIEDVYTIASEDGDLSLDDESANAIRGMVGLQVCPFPFVVLNIEAARGGAVNQFGLKAAIRF</sequence>
<dbReference type="AlphaFoldDB" id="A0A4R1KDI5"/>
<dbReference type="RefSeq" id="WP_132872831.1">
    <property type="nucleotide sequence ID" value="NZ_SMGG01000003.1"/>
</dbReference>
<evidence type="ECO:0000313" key="3">
    <source>
        <dbReference type="Proteomes" id="UP000294614"/>
    </source>
</evidence>
<name>A0A4R1KDI5_9BACT</name>